<sequence>MNKIVRDHYPAANLPEDLRQGLEKDATVRIVIEEESPEHTDVYPGFGGLSSIRRKPMTAKEAVEAIKRYKAEGRPSVSSEDAVARIRQLRDEWDD</sequence>
<comment type="caution">
    <text evidence="1">The sequence shown here is derived from an EMBL/GenBank/DDBJ whole genome shotgun (WGS) entry which is preliminary data.</text>
</comment>
<dbReference type="EMBL" id="JBHMAA010000025">
    <property type="protein sequence ID" value="MFB9951588.1"/>
    <property type="molecule type" value="Genomic_DNA"/>
</dbReference>
<name>A0ABV6ALT8_9HYPH</name>
<accession>A0ABV6ALT8</accession>
<gene>
    <name evidence="1" type="ORF">ACFFP0_22290</name>
</gene>
<organism evidence="1 2">
    <name type="scientific">Rhizobium puerariae</name>
    <dbReference type="NCBI Taxonomy" id="1585791"/>
    <lineage>
        <taxon>Bacteria</taxon>
        <taxon>Pseudomonadati</taxon>
        <taxon>Pseudomonadota</taxon>
        <taxon>Alphaproteobacteria</taxon>
        <taxon>Hyphomicrobiales</taxon>
        <taxon>Rhizobiaceae</taxon>
        <taxon>Rhizobium/Agrobacterium group</taxon>
        <taxon>Rhizobium</taxon>
    </lineage>
</organism>
<dbReference type="Proteomes" id="UP001589692">
    <property type="component" value="Unassembled WGS sequence"/>
</dbReference>
<keyword evidence="2" id="KW-1185">Reference proteome</keyword>
<dbReference type="RefSeq" id="WP_377264411.1">
    <property type="nucleotide sequence ID" value="NZ_JBHMAA010000025.1"/>
</dbReference>
<evidence type="ECO:0000313" key="2">
    <source>
        <dbReference type="Proteomes" id="UP001589692"/>
    </source>
</evidence>
<proteinExistence type="predicted"/>
<evidence type="ECO:0000313" key="1">
    <source>
        <dbReference type="EMBL" id="MFB9951588.1"/>
    </source>
</evidence>
<reference evidence="1 2" key="1">
    <citation type="submission" date="2024-09" db="EMBL/GenBank/DDBJ databases">
        <authorList>
            <person name="Sun Q."/>
            <person name="Mori K."/>
        </authorList>
    </citation>
    <scope>NUCLEOTIDE SEQUENCE [LARGE SCALE GENOMIC DNA]</scope>
    <source>
        <strain evidence="1 2">TBRC 4938</strain>
    </source>
</reference>
<protein>
    <submittedName>
        <fullName evidence="1">Uncharacterized protein</fullName>
    </submittedName>
</protein>